<dbReference type="InterPro" id="IPR011051">
    <property type="entry name" value="RmlC_Cupin_sf"/>
</dbReference>
<feature type="binding site" evidence="12">
    <location>
        <position position="257"/>
    </location>
    <ligand>
        <name>Zn(2+)</name>
        <dbReference type="ChEBI" id="CHEBI:29105"/>
    </ligand>
</feature>
<evidence type="ECO:0000256" key="7">
    <source>
        <dbReference type="ARBA" id="ARBA00022723"/>
    </source>
</evidence>
<dbReference type="OrthoDB" id="6605218at2759"/>
<dbReference type="EC" id="5.3.1.8" evidence="5"/>
<evidence type="ECO:0000313" key="15">
    <source>
        <dbReference type="Proteomes" id="UP000184356"/>
    </source>
</evidence>
<dbReference type="GO" id="GO:0004476">
    <property type="term" value="F:mannose-6-phosphate isomerase activity"/>
    <property type="evidence" value="ECO:0007669"/>
    <property type="project" value="UniProtKB-EC"/>
</dbReference>
<keyword evidence="8 12" id="KW-0862">Zinc</keyword>
<dbReference type="GO" id="GO:0009298">
    <property type="term" value="P:GDP-mannose biosynthetic process"/>
    <property type="evidence" value="ECO:0007669"/>
    <property type="project" value="UniProtKB-UniPathway"/>
</dbReference>
<dbReference type="Gene3D" id="1.10.441.10">
    <property type="entry name" value="Phosphomannose Isomerase, domain 2"/>
    <property type="match status" value="1"/>
</dbReference>
<dbReference type="NCBIfam" id="TIGR00218">
    <property type="entry name" value="manA"/>
    <property type="match status" value="1"/>
</dbReference>
<feature type="binding site" evidence="12">
    <location>
        <position position="133"/>
    </location>
    <ligand>
        <name>Zn(2+)</name>
        <dbReference type="ChEBI" id="CHEBI:29105"/>
    </ligand>
</feature>
<evidence type="ECO:0000256" key="5">
    <source>
        <dbReference type="ARBA" id="ARBA00011956"/>
    </source>
</evidence>
<dbReference type="GeneID" id="63762476"/>
<comment type="catalytic activity">
    <reaction evidence="1">
        <text>D-mannose 6-phosphate = D-fructose 6-phosphate</text>
        <dbReference type="Rhea" id="RHEA:12356"/>
        <dbReference type="ChEBI" id="CHEBI:58735"/>
        <dbReference type="ChEBI" id="CHEBI:61527"/>
        <dbReference type="EC" id="5.3.1.8"/>
    </reaction>
</comment>
<dbReference type="STRING" id="1036612.A0A1L9TLP1"/>
<dbReference type="GO" id="GO:0005975">
    <property type="term" value="P:carbohydrate metabolic process"/>
    <property type="evidence" value="ECO:0007669"/>
    <property type="project" value="InterPro"/>
</dbReference>
<dbReference type="SUPFAM" id="SSF51182">
    <property type="entry name" value="RmlC-like cupins"/>
    <property type="match status" value="1"/>
</dbReference>
<evidence type="ECO:0000256" key="10">
    <source>
        <dbReference type="ARBA" id="ARBA00029741"/>
    </source>
</evidence>
<evidence type="ECO:0000256" key="12">
    <source>
        <dbReference type="PIRSR" id="PIRSR001480-2"/>
    </source>
</evidence>
<gene>
    <name evidence="14" type="ORF">ASPSYDRAFT_42073</name>
</gene>
<reference evidence="15" key="1">
    <citation type="journal article" date="2017" name="Genome Biol.">
        <title>Comparative genomics reveals high biological diversity and specific adaptations in the industrially and medically important fungal genus Aspergillus.</title>
        <authorList>
            <person name="de Vries R.P."/>
            <person name="Riley R."/>
            <person name="Wiebenga A."/>
            <person name="Aguilar-Osorio G."/>
            <person name="Amillis S."/>
            <person name="Uchima C.A."/>
            <person name="Anderluh G."/>
            <person name="Asadollahi M."/>
            <person name="Askin M."/>
            <person name="Barry K."/>
            <person name="Battaglia E."/>
            <person name="Bayram O."/>
            <person name="Benocci T."/>
            <person name="Braus-Stromeyer S.A."/>
            <person name="Caldana C."/>
            <person name="Canovas D."/>
            <person name="Cerqueira G.C."/>
            <person name="Chen F."/>
            <person name="Chen W."/>
            <person name="Choi C."/>
            <person name="Clum A."/>
            <person name="Dos Santos R.A."/>
            <person name="Damasio A.R."/>
            <person name="Diallinas G."/>
            <person name="Emri T."/>
            <person name="Fekete E."/>
            <person name="Flipphi M."/>
            <person name="Freyberg S."/>
            <person name="Gallo A."/>
            <person name="Gournas C."/>
            <person name="Habgood R."/>
            <person name="Hainaut M."/>
            <person name="Harispe M.L."/>
            <person name="Henrissat B."/>
            <person name="Hilden K.S."/>
            <person name="Hope R."/>
            <person name="Hossain A."/>
            <person name="Karabika E."/>
            <person name="Karaffa L."/>
            <person name="Karanyi Z."/>
            <person name="Krasevec N."/>
            <person name="Kuo A."/>
            <person name="Kusch H."/>
            <person name="LaButti K."/>
            <person name="Lagendijk E.L."/>
            <person name="Lapidus A."/>
            <person name="Levasseur A."/>
            <person name="Lindquist E."/>
            <person name="Lipzen A."/>
            <person name="Logrieco A.F."/>
            <person name="MacCabe A."/>
            <person name="Maekelae M.R."/>
            <person name="Malavazi I."/>
            <person name="Melin P."/>
            <person name="Meyer V."/>
            <person name="Mielnichuk N."/>
            <person name="Miskei M."/>
            <person name="Molnar A.P."/>
            <person name="Mule G."/>
            <person name="Ngan C.Y."/>
            <person name="Orejas M."/>
            <person name="Orosz E."/>
            <person name="Ouedraogo J.P."/>
            <person name="Overkamp K.M."/>
            <person name="Park H.-S."/>
            <person name="Perrone G."/>
            <person name="Piumi F."/>
            <person name="Punt P.J."/>
            <person name="Ram A.F."/>
            <person name="Ramon A."/>
            <person name="Rauscher S."/>
            <person name="Record E."/>
            <person name="Riano-Pachon D.M."/>
            <person name="Robert V."/>
            <person name="Roehrig J."/>
            <person name="Ruller R."/>
            <person name="Salamov A."/>
            <person name="Salih N.S."/>
            <person name="Samson R.A."/>
            <person name="Sandor E."/>
            <person name="Sanguinetti M."/>
            <person name="Schuetze T."/>
            <person name="Sepcic K."/>
            <person name="Shelest E."/>
            <person name="Sherlock G."/>
            <person name="Sophianopoulou V."/>
            <person name="Squina F.M."/>
            <person name="Sun H."/>
            <person name="Susca A."/>
            <person name="Todd R.B."/>
            <person name="Tsang A."/>
            <person name="Unkles S.E."/>
            <person name="van de Wiele N."/>
            <person name="van Rossen-Uffink D."/>
            <person name="Oliveira J.V."/>
            <person name="Vesth T.C."/>
            <person name="Visser J."/>
            <person name="Yu J.-H."/>
            <person name="Zhou M."/>
            <person name="Andersen M.R."/>
            <person name="Archer D.B."/>
            <person name="Baker S.E."/>
            <person name="Benoit I."/>
            <person name="Brakhage A.A."/>
            <person name="Braus G.H."/>
            <person name="Fischer R."/>
            <person name="Frisvad J.C."/>
            <person name="Goldman G.H."/>
            <person name="Houbraken J."/>
            <person name="Oakley B."/>
            <person name="Pocsi I."/>
            <person name="Scazzocchio C."/>
            <person name="Seiboth B."/>
            <person name="vanKuyk P.A."/>
            <person name="Wortman J."/>
            <person name="Dyer P.S."/>
            <person name="Grigoriev I.V."/>
        </authorList>
    </citation>
    <scope>NUCLEOTIDE SEQUENCE [LARGE SCALE GENOMIC DNA]</scope>
    <source>
        <strain evidence="15">CBS 593.65</strain>
    </source>
</reference>
<dbReference type="VEuPathDB" id="FungiDB:ASPSYDRAFT_42073"/>
<comment type="similarity">
    <text evidence="4">Belongs to the mannose-6-phosphate isomerase type 1 family.</text>
</comment>
<keyword evidence="7 12" id="KW-0479">Metal-binding</keyword>
<dbReference type="CDD" id="cd07011">
    <property type="entry name" value="cupin_PMI_type_I_N"/>
    <property type="match status" value="1"/>
</dbReference>
<organism evidence="14 15">
    <name type="scientific">Aspergillus sydowii CBS 593.65</name>
    <dbReference type="NCBI Taxonomy" id="1036612"/>
    <lineage>
        <taxon>Eukaryota</taxon>
        <taxon>Fungi</taxon>
        <taxon>Dikarya</taxon>
        <taxon>Ascomycota</taxon>
        <taxon>Pezizomycotina</taxon>
        <taxon>Eurotiomycetes</taxon>
        <taxon>Eurotiomycetidae</taxon>
        <taxon>Eurotiales</taxon>
        <taxon>Aspergillaceae</taxon>
        <taxon>Aspergillus</taxon>
        <taxon>Aspergillus subgen. Nidulantes</taxon>
    </lineage>
</organism>
<dbReference type="RefSeq" id="XP_040704156.1">
    <property type="nucleotide sequence ID" value="XM_040846403.1"/>
</dbReference>
<dbReference type="GO" id="GO:0005829">
    <property type="term" value="C:cytosol"/>
    <property type="evidence" value="ECO:0007669"/>
    <property type="project" value="TreeGrafter"/>
</dbReference>
<evidence type="ECO:0000256" key="2">
    <source>
        <dbReference type="ARBA" id="ARBA00002564"/>
    </source>
</evidence>
<name>A0A1L9TLP1_9EURO</name>
<proteinExistence type="inferred from homology"/>
<dbReference type="Gene3D" id="2.60.120.10">
    <property type="entry name" value="Jelly Rolls"/>
    <property type="match status" value="2"/>
</dbReference>
<dbReference type="InterPro" id="IPR014710">
    <property type="entry name" value="RmlC-like_jellyroll"/>
</dbReference>
<dbReference type="InterPro" id="IPR016305">
    <property type="entry name" value="Mannose-6-P_Isomerase"/>
</dbReference>
<dbReference type="PANTHER" id="PTHR10309:SF4">
    <property type="entry name" value="MANNOSE-6-PHOSPHATE ISOMERASE"/>
    <property type="match status" value="1"/>
</dbReference>
<evidence type="ECO:0000256" key="4">
    <source>
        <dbReference type="ARBA" id="ARBA00010772"/>
    </source>
</evidence>
<feature type="binding site" evidence="12">
    <location>
        <position position="106"/>
    </location>
    <ligand>
        <name>Zn(2+)</name>
        <dbReference type="ChEBI" id="CHEBI:29105"/>
    </ligand>
</feature>
<dbReference type="UniPathway" id="UPA00126">
    <property type="reaction ID" value="UER00423"/>
</dbReference>
<feature type="binding site" evidence="12">
    <location>
        <position position="108"/>
    </location>
    <ligand>
        <name>Zn(2+)</name>
        <dbReference type="ChEBI" id="CHEBI:29105"/>
    </ligand>
</feature>
<sequence length="402" mass="44539">MAVPVVQLRCGVKNDAWGKKGKESLSARLWAKTPGNGPIDENQTYSELWMGTYPSNPSFVLSNGELLSDYIKKNPQVVGDAVMERWGAEIPFLPKILSFSKALSVQIHPDKALAEKLHHKDPKRFGDSNHKPEIAVALSKFELFVGWKPLNDIQALFKLPALKRYTPGGNRFDEQTLKWICKALLEASPQMVSETVKEVQKIPTEQFGPYPYIPSMLQRLSAQYTEFDNGSLVAALLMNYMTLGPGDAVYVPADSIHAYLSGDIVECMARSDNVLNAGFCPRADRNSVDLFTQALTFKPHSSQEAELPRKRSDKGLSGRTVEYAPPMSEFNVLATCLAADQTETHNAILGPSLMIVTEGSGKMEFHGTTATLEEGQVFFVRQGISLHFSTPKSMTIYRAYAE</sequence>
<evidence type="ECO:0000256" key="11">
    <source>
        <dbReference type="ARBA" id="ARBA00030762"/>
    </source>
</evidence>
<evidence type="ECO:0000256" key="8">
    <source>
        <dbReference type="ARBA" id="ARBA00022833"/>
    </source>
</evidence>
<dbReference type="InterPro" id="IPR046457">
    <property type="entry name" value="PMI_typeI_cat"/>
</dbReference>
<protein>
    <recommendedName>
        <fullName evidence="6">Mannose-6-phosphate isomerase</fullName>
        <ecNumber evidence="5">5.3.1.8</ecNumber>
    </recommendedName>
    <alternativeName>
        <fullName evidence="10">Phosphohexomutase</fullName>
    </alternativeName>
    <alternativeName>
        <fullName evidence="11">Phosphomannose isomerase</fullName>
    </alternativeName>
</protein>
<evidence type="ECO:0000256" key="3">
    <source>
        <dbReference type="ARBA" id="ARBA00004666"/>
    </source>
</evidence>
<keyword evidence="9" id="KW-0413">Isomerase</keyword>
<evidence type="ECO:0000313" key="14">
    <source>
        <dbReference type="EMBL" id="OJJ60350.1"/>
    </source>
</evidence>
<comment type="function">
    <text evidence="2">Involved in the synthesis of the GDP-mannose and dolichol-phosphate-mannose required for a number of critical mannosyl transfer reactions.</text>
</comment>
<dbReference type="PRINTS" id="PR00714">
    <property type="entry name" value="MAN6PISMRASE"/>
</dbReference>
<evidence type="ECO:0000256" key="6">
    <source>
        <dbReference type="ARBA" id="ARBA00018236"/>
    </source>
</evidence>
<dbReference type="PIRSF" id="PIRSF001480">
    <property type="entry name" value="Mannose-6-phosphate_isomerase"/>
    <property type="match status" value="1"/>
</dbReference>
<accession>A0A1L9TLP1</accession>
<evidence type="ECO:0000256" key="1">
    <source>
        <dbReference type="ARBA" id="ARBA00000757"/>
    </source>
</evidence>
<feature type="domain" description="Phosphomannose isomerase type I catalytic" evidence="13">
    <location>
        <begin position="6"/>
        <end position="150"/>
    </location>
</feature>
<dbReference type="Proteomes" id="UP000184356">
    <property type="component" value="Unassembled WGS sequence"/>
</dbReference>
<evidence type="ECO:0000259" key="13">
    <source>
        <dbReference type="Pfam" id="PF20511"/>
    </source>
</evidence>
<dbReference type="EMBL" id="KV878584">
    <property type="protein sequence ID" value="OJJ60350.1"/>
    <property type="molecule type" value="Genomic_DNA"/>
</dbReference>
<comment type="cofactor">
    <cofactor evidence="12">
        <name>Zn(2+)</name>
        <dbReference type="ChEBI" id="CHEBI:29105"/>
    </cofactor>
    <text evidence="12">Binds 1 zinc ion per subunit.</text>
</comment>
<keyword evidence="15" id="KW-1185">Reference proteome</keyword>
<comment type="pathway">
    <text evidence="3">Nucleotide-sugar biosynthesis; GDP-alpha-D-mannose biosynthesis; alpha-D-mannose 1-phosphate from D-fructose 6-phosphate: step 1/2.</text>
</comment>
<dbReference type="Pfam" id="PF20511">
    <property type="entry name" value="PMI_typeI_cat"/>
    <property type="match status" value="1"/>
</dbReference>
<dbReference type="PANTHER" id="PTHR10309">
    <property type="entry name" value="MANNOSE-6-PHOSPHATE ISOMERASE"/>
    <property type="match status" value="1"/>
</dbReference>
<dbReference type="InterPro" id="IPR001250">
    <property type="entry name" value="Man6P_Isoase-1"/>
</dbReference>
<evidence type="ECO:0000256" key="9">
    <source>
        <dbReference type="ARBA" id="ARBA00023235"/>
    </source>
</evidence>
<dbReference type="GO" id="GO:0008270">
    <property type="term" value="F:zinc ion binding"/>
    <property type="evidence" value="ECO:0007669"/>
    <property type="project" value="InterPro"/>
</dbReference>
<dbReference type="AlphaFoldDB" id="A0A1L9TLP1"/>